<dbReference type="EMBL" id="AP019860">
    <property type="protein sequence ID" value="BBM87983.1"/>
    <property type="molecule type" value="Genomic_DNA"/>
</dbReference>
<sequence>MSLPVPNLHKKNYDELREEMISSIKKYNSEWTNYNASDPGITVIELLSWLGEHLLYRVNHIPEKAYLNFLRLVAGATGNQIDDVLSQKDLDLEYRELLEFLRELEDYFVFSITEDVEEIVEYLSKADLSETIRKAFAAESIEISPYAEAQINSDDEWIIKDKDQYLIRYENLMLDVFKQGKKVDLGQIRQAISRFANSRYRAVTKEDFELLAIKSTENRSLSKVRRAIVNERKDLGKIEVIVIADEENSYKELLPVVDKYLSERKLLGTWLEVKKADYTSINIVAKIMIPFHVPENAVVKNVKKKILDYVDPIRGYHDGSGWPYKKPINIYELTEIISKEEYVSGIHHIYIDDELVEKPVKGLIRIEKMDIQVVYIGD</sequence>
<dbReference type="KEGG" id="uam:UABAM_06399"/>
<gene>
    <name evidence="1" type="ORF">UABAM_06399</name>
</gene>
<protein>
    <submittedName>
        <fullName evidence="1">Putative baseplate assembly protein</fullName>
    </submittedName>
</protein>
<evidence type="ECO:0000313" key="2">
    <source>
        <dbReference type="Proteomes" id="UP000326354"/>
    </source>
</evidence>
<name>A0A5S9ITS0_UABAM</name>
<organism evidence="1 2">
    <name type="scientific">Uabimicrobium amorphum</name>
    <dbReference type="NCBI Taxonomy" id="2596890"/>
    <lineage>
        <taxon>Bacteria</taxon>
        <taxon>Pseudomonadati</taxon>
        <taxon>Planctomycetota</taxon>
        <taxon>Candidatus Uabimicrobiia</taxon>
        <taxon>Candidatus Uabimicrobiales</taxon>
        <taxon>Candidatus Uabimicrobiaceae</taxon>
        <taxon>Candidatus Uabimicrobium</taxon>
    </lineage>
</organism>
<accession>A0A5S9ITS0</accession>
<proteinExistence type="predicted"/>
<keyword evidence="2" id="KW-1185">Reference proteome</keyword>
<dbReference type="OrthoDB" id="292892at2"/>
<dbReference type="RefSeq" id="WP_151972047.1">
    <property type="nucleotide sequence ID" value="NZ_AP019860.1"/>
</dbReference>
<dbReference type="AlphaFoldDB" id="A0A5S9ITS0"/>
<reference evidence="1 2" key="1">
    <citation type="submission" date="2019-08" db="EMBL/GenBank/DDBJ databases">
        <title>Complete genome sequence of Candidatus Uab amorphum.</title>
        <authorList>
            <person name="Shiratori T."/>
            <person name="Suzuki S."/>
            <person name="Kakizawa Y."/>
            <person name="Ishida K."/>
        </authorList>
    </citation>
    <scope>NUCLEOTIDE SEQUENCE [LARGE SCALE GENOMIC DNA]</scope>
    <source>
        <strain evidence="1 2">SRT547</strain>
    </source>
</reference>
<dbReference type="Proteomes" id="UP000326354">
    <property type="component" value="Chromosome"/>
</dbReference>
<evidence type="ECO:0000313" key="1">
    <source>
        <dbReference type="EMBL" id="BBM87983.1"/>
    </source>
</evidence>